<sequence length="356" mass="39936">MIAEREVGDVSPDAKPARKNDVEWHEEPEPVPENPSQHTKKNKDNAVTDDQLEHDDEEAGNADASKSRLIPFLKRYWILHLCAAIGLAILANLSLWQFDRLDQKVALIERAEVRAKEAPVAAPGPGSWAELSSDEIDYMPVEVSGQFIIGELFYFDTLTKPKGPLGGQGYFVYAPFITNDGWTVLVNRGFVPIDRKDFSTRLGSAPPRGQMTITGLARRAEVASMFSAEPNLSTNEWYVREPKAMAEAMGMLADQTAPYTIDLQETVSVAGDLPQAGETRMTFSNNHLQYAFTWAGLALTLVGVYFAFLIKAWFNQDKPVVKDDDEDEDDDYDAEEEKRKADRYKMISDAARRPRR</sequence>
<dbReference type="GO" id="GO:0005886">
    <property type="term" value="C:plasma membrane"/>
    <property type="evidence" value="ECO:0007669"/>
    <property type="project" value="UniProtKB-SubCell"/>
</dbReference>
<evidence type="ECO:0000256" key="1">
    <source>
        <dbReference type="ARBA" id="ARBA00004370"/>
    </source>
</evidence>
<evidence type="ECO:0000313" key="8">
    <source>
        <dbReference type="EMBL" id="SFT94684.1"/>
    </source>
</evidence>
<evidence type="ECO:0000256" key="6">
    <source>
        <dbReference type="RuleBase" id="RU363076"/>
    </source>
</evidence>
<feature type="transmembrane region" description="Helical" evidence="6">
    <location>
        <begin position="76"/>
        <end position="96"/>
    </location>
</feature>
<dbReference type="EMBL" id="FPBD01000005">
    <property type="protein sequence ID" value="SFT94684.1"/>
    <property type="molecule type" value="Genomic_DNA"/>
</dbReference>
<feature type="region of interest" description="Disordered" evidence="7">
    <location>
        <begin position="1"/>
        <end position="63"/>
    </location>
</feature>
<feature type="region of interest" description="Disordered" evidence="7">
    <location>
        <begin position="320"/>
        <end position="356"/>
    </location>
</feature>
<dbReference type="RefSeq" id="WP_083417063.1">
    <property type="nucleotide sequence ID" value="NZ_FPBD01000005.1"/>
</dbReference>
<evidence type="ECO:0000313" key="9">
    <source>
        <dbReference type="Proteomes" id="UP000183371"/>
    </source>
</evidence>
<dbReference type="PANTHER" id="PTHR23427">
    <property type="entry name" value="SURFEIT LOCUS PROTEIN"/>
    <property type="match status" value="1"/>
</dbReference>
<comment type="subcellular location">
    <subcellularLocation>
        <location evidence="6">Cell membrane</location>
        <topology evidence="6">Multi-pass membrane protein</topology>
    </subcellularLocation>
    <subcellularLocation>
        <location evidence="1">Membrane</location>
    </subcellularLocation>
</comment>
<feature type="compositionally biased region" description="Basic and acidic residues" evidence="7">
    <location>
        <begin position="336"/>
        <end position="356"/>
    </location>
</feature>
<dbReference type="Pfam" id="PF02104">
    <property type="entry name" value="SURF1"/>
    <property type="match status" value="1"/>
</dbReference>
<dbReference type="PANTHER" id="PTHR23427:SF2">
    <property type="entry name" value="SURFEIT LOCUS PROTEIN 1"/>
    <property type="match status" value="1"/>
</dbReference>
<dbReference type="InterPro" id="IPR002994">
    <property type="entry name" value="Surf1/Shy1"/>
</dbReference>
<feature type="compositionally biased region" description="Acidic residues" evidence="7">
    <location>
        <begin position="50"/>
        <end position="60"/>
    </location>
</feature>
<evidence type="ECO:0000256" key="7">
    <source>
        <dbReference type="SAM" id="MobiDB-lite"/>
    </source>
</evidence>
<feature type="compositionally biased region" description="Acidic residues" evidence="7">
    <location>
        <begin position="323"/>
        <end position="335"/>
    </location>
</feature>
<gene>
    <name evidence="8" type="ORF">SAMN05444141_105197</name>
</gene>
<dbReference type="CDD" id="cd06662">
    <property type="entry name" value="SURF1"/>
    <property type="match status" value="1"/>
</dbReference>
<keyword evidence="4 6" id="KW-1133">Transmembrane helix</keyword>
<name>A0A1I7C5N8_9HYPH</name>
<organism evidence="8 9">
    <name type="scientific">Pseudovibrio denitrificans</name>
    <dbReference type="NCBI Taxonomy" id="258256"/>
    <lineage>
        <taxon>Bacteria</taxon>
        <taxon>Pseudomonadati</taxon>
        <taxon>Pseudomonadota</taxon>
        <taxon>Alphaproteobacteria</taxon>
        <taxon>Hyphomicrobiales</taxon>
        <taxon>Stappiaceae</taxon>
        <taxon>Pseudovibrio</taxon>
    </lineage>
</organism>
<accession>A0A1I7C5N8</accession>
<feature type="compositionally biased region" description="Basic and acidic residues" evidence="7">
    <location>
        <begin position="15"/>
        <end position="28"/>
    </location>
</feature>
<keyword evidence="9" id="KW-1185">Reference proteome</keyword>
<dbReference type="PROSITE" id="PS50895">
    <property type="entry name" value="SURF1"/>
    <property type="match status" value="1"/>
</dbReference>
<dbReference type="AlphaFoldDB" id="A0A1I7C5N8"/>
<proteinExistence type="inferred from homology"/>
<evidence type="ECO:0000256" key="4">
    <source>
        <dbReference type="ARBA" id="ARBA00022989"/>
    </source>
</evidence>
<keyword evidence="6" id="KW-1003">Cell membrane</keyword>
<comment type="similarity">
    <text evidence="2 6">Belongs to the SURF1 family.</text>
</comment>
<evidence type="ECO:0000256" key="3">
    <source>
        <dbReference type="ARBA" id="ARBA00022692"/>
    </source>
</evidence>
<evidence type="ECO:0000256" key="2">
    <source>
        <dbReference type="ARBA" id="ARBA00007165"/>
    </source>
</evidence>
<protein>
    <recommendedName>
        <fullName evidence="6">SURF1-like protein</fullName>
    </recommendedName>
</protein>
<evidence type="ECO:0000256" key="5">
    <source>
        <dbReference type="ARBA" id="ARBA00023136"/>
    </source>
</evidence>
<dbReference type="Proteomes" id="UP000183371">
    <property type="component" value="Unassembled WGS sequence"/>
</dbReference>
<keyword evidence="3 6" id="KW-0812">Transmembrane</keyword>
<feature type="transmembrane region" description="Helical" evidence="6">
    <location>
        <begin position="290"/>
        <end position="310"/>
    </location>
</feature>
<dbReference type="InterPro" id="IPR045214">
    <property type="entry name" value="Surf1/Surf4"/>
</dbReference>
<reference evidence="9" key="1">
    <citation type="submission" date="2016-10" db="EMBL/GenBank/DDBJ databases">
        <authorList>
            <person name="Varghese N."/>
            <person name="Submissions S."/>
        </authorList>
    </citation>
    <scope>NUCLEOTIDE SEQUENCE [LARGE SCALE GENOMIC DNA]</scope>
    <source>
        <strain evidence="9">DSM 17465</strain>
    </source>
</reference>
<keyword evidence="5 6" id="KW-0472">Membrane</keyword>